<protein>
    <submittedName>
        <fullName evidence="4">Sulfurtransferase</fullName>
    </submittedName>
</protein>
<dbReference type="PANTHER" id="PTHR11364">
    <property type="entry name" value="THIOSULFATE SULFERTANSFERASE"/>
    <property type="match status" value="1"/>
</dbReference>
<evidence type="ECO:0000256" key="1">
    <source>
        <dbReference type="ARBA" id="ARBA00022679"/>
    </source>
</evidence>
<dbReference type="CDD" id="cd01449">
    <property type="entry name" value="TST_Repeat_2"/>
    <property type="match status" value="1"/>
</dbReference>
<dbReference type="Gene3D" id="3.40.250.10">
    <property type="entry name" value="Rhodanese-like domain"/>
    <property type="match status" value="2"/>
</dbReference>
<accession>A0A516SDH1</accession>
<dbReference type="Pfam" id="PF00581">
    <property type="entry name" value="Rhodanese"/>
    <property type="match status" value="2"/>
</dbReference>
<gene>
    <name evidence="4" type="ORF">FNU76_07310</name>
</gene>
<dbReference type="InterPro" id="IPR001307">
    <property type="entry name" value="Thiosulphate_STrfase_CS"/>
</dbReference>
<reference evidence="5" key="1">
    <citation type="submission" date="2019-07" db="EMBL/GenBank/DDBJ databases">
        <title>Chitinimonas sp. nov., isolated from Ny-Alesund, arctica soil.</title>
        <authorList>
            <person name="Xu Q."/>
            <person name="Peng F."/>
        </authorList>
    </citation>
    <scope>NUCLEOTIDE SEQUENCE [LARGE SCALE GENOMIC DNA]</scope>
    <source>
        <strain evidence="5">R3-44</strain>
    </source>
</reference>
<evidence type="ECO:0000313" key="4">
    <source>
        <dbReference type="EMBL" id="QDQ26180.1"/>
    </source>
</evidence>
<dbReference type="SUPFAM" id="SSF52821">
    <property type="entry name" value="Rhodanese/Cell cycle control phosphatase"/>
    <property type="match status" value="2"/>
</dbReference>
<dbReference type="OrthoDB" id="9770030at2"/>
<organism evidence="4 5">
    <name type="scientific">Chitinimonas arctica</name>
    <dbReference type="NCBI Taxonomy" id="2594795"/>
    <lineage>
        <taxon>Bacteria</taxon>
        <taxon>Pseudomonadati</taxon>
        <taxon>Pseudomonadota</taxon>
        <taxon>Betaproteobacteria</taxon>
        <taxon>Neisseriales</taxon>
        <taxon>Chitinibacteraceae</taxon>
        <taxon>Chitinimonas</taxon>
    </lineage>
</organism>
<evidence type="ECO:0000256" key="2">
    <source>
        <dbReference type="ARBA" id="ARBA00022737"/>
    </source>
</evidence>
<evidence type="ECO:0000313" key="5">
    <source>
        <dbReference type="Proteomes" id="UP000317550"/>
    </source>
</evidence>
<dbReference type="AlphaFoldDB" id="A0A516SDH1"/>
<dbReference type="RefSeq" id="WP_144277579.1">
    <property type="nucleotide sequence ID" value="NZ_CP041730.1"/>
</dbReference>
<dbReference type="InterPro" id="IPR036873">
    <property type="entry name" value="Rhodanese-like_dom_sf"/>
</dbReference>
<dbReference type="EMBL" id="CP041730">
    <property type="protein sequence ID" value="QDQ26180.1"/>
    <property type="molecule type" value="Genomic_DNA"/>
</dbReference>
<dbReference type="KEGG" id="cari:FNU76_07310"/>
<sequence>MSPLITATELLVQIDQPELLLFDCRHDLADPKAGRQAYEAGHLPGAYFLHLDDDLSGLKTGDNGRHPLPDPKALAQRLAASGLAADRRVVAYDAQGGMYAARLWWLLRWLGFDSVQVLDGGVAAWQAAGGALTQTVPAVRAGSFDARVHKAWTVDVSTVLDNLDRQEFTVIDARAPGRFAGEGETIDPVAGHIPGARNRFFQANLAADGRFKPAATLREEWQAILAGTDVHDTVQQCGSGVTACHNLLALEVAGLKGSRLYPGSWSEWCSDPGRPTARGAE</sequence>
<dbReference type="PROSITE" id="PS00380">
    <property type="entry name" value="RHODANESE_1"/>
    <property type="match status" value="1"/>
</dbReference>
<proteinExistence type="predicted"/>
<dbReference type="InterPro" id="IPR045078">
    <property type="entry name" value="TST/MPST-like"/>
</dbReference>
<dbReference type="SMART" id="SM00450">
    <property type="entry name" value="RHOD"/>
    <property type="match status" value="2"/>
</dbReference>
<dbReference type="InterPro" id="IPR001763">
    <property type="entry name" value="Rhodanese-like_dom"/>
</dbReference>
<evidence type="ECO:0000259" key="3">
    <source>
        <dbReference type="PROSITE" id="PS50206"/>
    </source>
</evidence>
<feature type="domain" description="Rhodanese" evidence="3">
    <location>
        <begin position="15"/>
        <end position="134"/>
    </location>
</feature>
<keyword evidence="1 4" id="KW-0808">Transferase</keyword>
<dbReference type="PANTHER" id="PTHR11364:SF27">
    <property type="entry name" value="SULFURTRANSFERASE"/>
    <property type="match status" value="1"/>
</dbReference>
<dbReference type="Proteomes" id="UP000317550">
    <property type="component" value="Chromosome"/>
</dbReference>
<feature type="domain" description="Rhodanese" evidence="3">
    <location>
        <begin position="164"/>
        <end position="277"/>
    </location>
</feature>
<keyword evidence="5" id="KW-1185">Reference proteome</keyword>
<dbReference type="PROSITE" id="PS50206">
    <property type="entry name" value="RHODANESE_3"/>
    <property type="match status" value="2"/>
</dbReference>
<dbReference type="GO" id="GO:0004792">
    <property type="term" value="F:thiosulfate-cyanide sulfurtransferase activity"/>
    <property type="evidence" value="ECO:0007669"/>
    <property type="project" value="InterPro"/>
</dbReference>
<name>A0A516SDH1_9NEIS</name>
<dbReference type="CDD" id="cd01448">
    <property type="entry name" value="TST_Repeat_1"/>
    <property type="match status" value="1"/>
</dbReference>
<keyword evidence="2" id="KW-0677">Repeat</keyword>